<reference evidence="12 13" key="1">
    <citation type="submission" date="2018-03" db="EMBL/GenBank/DDBJ databases">
        <title>Draft Genome Sequences of the Obligatory Marine Myxobacteria Enhygromyxa salina SWB007.</title>
        <authorList>
            <person name="Poehlein A."/>
            <person name="Moghaddam J.A."/>
            <person name="Harms H."/>
            <person name="Alanjari M."/>
            <person name="Koenig G.M."/>
            <person name="Daniel R."/>
            <person name="Schaeberle T.F."/>
        </authorList>
    </citation>
    <scope>NUCLEOTIDE SEQUENCE [LARGE SCALE GENOMIC DNA]</scope>
    <source>
        <strain evidence="12 13">SWB007</strain>
    </source>
</reference>
<evidence type="ECO:0000256" key="4">
    <source>
        <dbReference type="ARBA" id="ARBA00022679"/>
    </source>
</evidence>
<dbReference type="Pfam" id="PF01627">
    <property type="entry name" value="Hpt"/>
    <property type="match status" value="1"/>
</dbReference>
<dbReference type="InterPro" id="IPR003594">
    <property type="entry name" value="HATPase_dom"/>
</dbReference>
<dbReference type="InterPro" id="IPR005467">
    <property type="entry name" value="His_kinase_dom"/>
</dbReference>
<evidence type="ECO:0000256" key="5">
    <source>
        <dbReference type="ARBA" id="ARBA00022777"/>
    </source>
</evidence>
<sequence>MTRADRREALLARFRTGSLARIVEISDALASADTLDPLVVEPLRAPLHTLKGEARMLGLTSLAALAHAIEDHLVDDGGGHSLVHVRAAVELVHERLHAALVEDAEAERALERGLALLSGHVLASAIEPSPPPVSSRPATPAAFSQIRVDLVEELCERLEVLRVGGHASGTNGERSGGLDPELRQQLAELTELAWSLRLVPVEPALDSLSDHARELGRQLGKPLRVTIDAGGAQLERSLLERLQEPLMHLIRNAVDHGIEPSTERGHKPSQATLEIIARSDGPEVVLAVVDDGRGVDVEQVRQQARERGLLSEAEAQAAGPDELLALLFTTGFSTSKTVSELSGRGIGLHAVRRAIEGLGGEVSLTSTVGRGARCELRVPATISRETVVVIGFGRALWGVPSRRVGRVVALSQRQAAGESPTIVVDGEHLPLVSLAQLLGLDDANLVENRVAICCRHAGRGYALASPPVLGEFQLFRRPLGSLLANVGPANASAVMDDGRLVLLLEPATLLGQRLRTDTRERRAQPRRRARVLVVDDSAIVRELMVELLTAANLEVCTASDGVQALELLGRRTVELVLSDVEMPNMDGFELLERLRQRDSELPVIMVTTRGSAADRERATMLGADAYLVKSDFREQHMLEVVGRFVEVPR</sequence>
<dbReference type="InterPro" id="IPR051315">
    <property type="entry name" value="Bact_Chemotaxis_CheA"/>
</dbReference>
<dbReference type="InterPro" id="IPR001789">
    <property type="entry name" value="Sig_transdc_resp-reg_receiver"/>
</dbReference>
<dbReference type="OrthoDB" id="9803176at2"/>
<proteinExistence type="predicted"/>
<dbReference type="Proteomes" id="UP000238823">
    <property type="component" value="Unassembled WGS sequence"/>
</dbReference>
<dbReference type="CDD" id="cd00088">
    <property type="entry name" value="HPT"/>
    <property type="match status" value="1"/>
</dbReference>
<dbReference type="PANTHER" id="PTHR43395:SF1">
    <property type="entry name" value="CHEMOTAXIS PROTEIN CHEA"/>
    <property type="match status" value="1"/>
</dbReference>
<evidence type="ECO:0000256" key="7">
    <source>
        <dbReference type="PROSITE-ProRule" id="PRU00169"/>
    </source>
</evidence>
<dbReference type="InterPro" id="IPR036641">
    <property type="entry name" value="HPT_dom_sf"/>
</dbReference>
<dbReference type="EMBL" id="PVNL01000138">
    <property type="protein sequence ID" value="PRP95245.1"/>
    <property type="molecule type" value="Genomic_DNA"/>
</dbReference>
<dbReference type="PROSITE" id="PS50109">
    <property type="entry name" value="HIS_KIN"/>
    <property type="match status" value="1"/>
</dbReference>
<keyword evidence="4 12" id="KW-0808">Transferase</keyword>
<dbReference type="Gene3D" id="3.30.565.10">
    <property type="entry name" value="Histidine kinase-like ATPase, C-terminal domain"/>
    <property type="match status" value="1"/>
</dbReference>
<dbReference type="SUPFAM" id="SSF55874">
    <property type="entry name" value="ATPase domain of HSP90 chaperone/DNA topoisomerase II/histidine kinase"/>
    <property type="match status" value="1"/>
</dbReference>
<dbReference type="PROSITE" id="PS50851">
    <property type="entry name" value="CHEW"/>
    <property type="match status" value="1"/>
</dbReference>
<comment type="catalytic activity">
    <reaction evidence="1">
        <text>ATP + protein L-histidine = ADP + protein N-phospho-L-histidine.</text>
        <dbReference type="EC" id="2.7.13.3"/>
    </reaction>
</comment>
<feature type="modified residue" description="Phosphohistidine" evidence="6">
    <location>
        <position position="48"/>
    </location>
</feature>
<dbReference type="InterPro" id="IPR011006">
    <property type="entry name" value="CheY-like_superfamily"/>
</dbReference>
<feature type="domain" description="Histidine kinase" evidence="8">
    <location>
        <begin position="181"/>
        <end position="382"/>
    </location>
</feature>
<feature type="domain" description="Response regulatory" evidence="9">
    <location>
        <begin position="530"/>
        <end position="644"/>
    </location>
</feature>
<dbReference type="PANTHER" id="PTHR43395">
    <property type="entry name" value="SENSOR HISTIDINE KINASE CHEA"/>
    <property type="match status" value="1"/>
</dbReference>
<feature type="domain" description="CheW-like" evidence="10">
    <location>
        <begin position="384"/>
        <end position="515"/>
    </location>
</feature>
<evidence type="ECO:0000256" key="6">
    <source>
        <dbReference type="PROSITE-ProRule" id="PRU00110"/>
    </source>
</evidence>
<dbReference type="Pfam" id="PF02518">
    <property type="entry name" value="HATPase_c"/>
    <property type="match status" value="1"/>
</dbReference>
<dbReference type="Gene3D" id="1.20.120.160">
    <property type="entry name" value="HPT domain"/>
    <property type="match status" value="1"/>
</dbReference>
<name>A0A2S9XQW0_9BACT</name>
<dbReference type="InterPro" id="IPR008207">
    <property type="entry name" value="Sig_transdc_His_kin_Hpt_dom"/>
</dbReference>
<dbReference type="SUPFAM" id="SSF52172">
    <property type="entry name" value="CheY-like"/>
    <property type="match status" value="1"/>
</dbReference>
<dbReference type="PRINTS" id="PR00344">
    <property type="entry name" value="BCTRLSENSOR"/>
</dbReference>
<evidence type="ECO:0000256" key="1">
    <source>
        <dbReference type="ARBA" id="ARBA00000085"/>
    </source>
</evidence>
<dbReference type="GO" id="GO:0006935">
    <property type="term" value="P:chemotaxis"/>
    <property type="evidence" value="ECO:0007669"/>
    <property type="project" value="InterPro"/>
</dbReference>
<dbReference type="EC" id="2.7.13.3" evidence="2"/>
<dbReference type="SMART" id="SM00260">
    <property type="entry name" value="CheW"/>
    <property type="match status" value="1"/>
</dbReference>
<comment type="caution">
    <text evidence="12">The sequence shown here is derived from an EMBL/GenBank/DDBJ whole genome shotgun (WGS) entry which is preliminary data.</text>
</comment>
<evidence type="ECO:0000313" key="13">
    <source>
        <dbReference type="Proteomes" id="UP000238823"/>
    </source>
</evidence>
<dbReference type="GO" id="GO:0000155">
    <property type="term" value="F:phosphorelay sensor kinase activity"/>
    <property type="evidence" value="ECO:0007669"/>
    <property type="project" value="UniProtKB-ARBA"/>
</dbReference>
<keyword evidence="3 7" id="KW-0597">Phosphoprotein</keyword>
<evidence type="ECO:0000313" key="12">
    <source>
        <dbReference type="EMBL" id="PRP95245.1"/>
    </source>
</evidence>
<dbReference type="PROSITE" id="PS50110">
    <property type="entry name" value="RESPONSE_REGULATORY"/>
    <property type="match status" value="1"/>
</dbReference>
<dbReference type="SMART" id="SM00448">
    <property type="entry name" value="REC"/>
    <property type="match status" value="1"/>
</dbReference>
<feature type="domain" description="HPt" evidence="11">
    <location>
        <begin position="3"/>
        <end position="110"/>
    </location>
</feature>
<evidence type="ECO:0000256" key="3">
    <source>
        <dbReference type="ARBA" id="ARBA00022553"/>
    </source>
</evidence>
<dbReference type="Gene3D" id="3.40.50.2300">
    <property type="match status" value="1"/>
</dbReference>
<dbReference type="Pfam" id="PF00072">
    <property type="entry name" value="Response_reg"/>
    <property type="match status" value="1"/>
</dbReference>
<dbReference type="PROSITE" id="PS50894">
    <property type="entry name" value="HPT"/>
    <property type="match status" value="1"/>
</dbReference>
<evidence type="ECO:0000259" key="8">
    <source>
        <dbReference type="PROSITE" id="PS50109"/>
    </source>
</evidence>
<dbReference type="SMART" id="SM00387">
    <property type="entry name" value="HATPase_c"/>
    <property type="match status" value="1"/>
</dbReference>
<evidence type="ECO:0000259" key="9">
    <source>
        <dbReference type="PROSITE" id="PS50110"/>
    </source>
</evidence>
<dbReference type="InterPro" id="IPR036061">
    <property type="entry name" value="CheW-like_dom_sf"/>
</dbReference>
<evidence type="ECO:0000259" key="11">
    <source>
        <dbReference type="PROSITE" id="PS50894"/>
    </source>
</evidence>
<dbReference type="InterPro" id="IPR036890">
    <property type="entry name" value="HATPase_C_sf"/>
</dbReference>
<gene>
    <name evidence="12" type="primary">frzE</name>
    <name evidence="12" type="ORF">ENSA7_75590</name>
</gene>
<dbReference type="CDD" id="cd17574">
    <property type="entry name" value="REC_OmpR"/>
    <property type="match status" value="1"/>
</dbReference>
<dbReference type="FunFam" id="3.30.565.10:FF:000016">
    <property type="entry name" value="Chemotaxis protein CheA, putative"/>
    <property type="match status" value="1"/>
</dbReference>
<dbReference type="InterPro" id="IPR004358">
    <property type="entry name" value="Sig_transdc_His_kin-like_C"/>
</dbReference>
<feature type="modified residue" description="4-aspartylphosphate" evidence="7">
    <location>
        <position position="579"/>
    </location>
</feature>
<keyword evidence="5" id="KW-0418">Kinase</keyword>
<dbReference type="AlphaFoldDB" id="A0A2S9XQW0"/>
<dbReference type="InterPro" id="IPR002545">
    <property type="entry name" value="CheW-lke_dom"/>
</dbReference>
<dbReference type="RefSeq" id="WP_106094321.1">
    <property type="nucleotide sequence ID" value="NZ_PVNL01000138.1"/>
</dbReference>
<organism evidence="12 13">
    <name type="scientific">Enhygromyxa salina</name>
    <dbReference type="NCBI Taxonomy" id="215803"/>
    <lineage>
        <taxon>Bacteria</taxon>
        <taxon>Pseudomonadati</taxon>
        <taxon>Myxococcota</taxon>
        <taxon>Polyangia</taxon>
        <taxon>Nannocystales</taxon>
        <taxon>Nannocystaceae</taxon>
        <taxon>Enhygromyxa</taxon>
    </lineage>
</organism>
<dbReference type="SUPFAM" id="SSF47226">
    <property type="entry name" value="Histidine-containing phosphotransfer domain, HPT domain"/>
    <property type="match status" value="1"/>
</dbReference>
<accession>A0A2S9XQW0</accession>
<dbReference type="Pfam" id="PF01584">
    <property type="entry name" value="CheW"/>
    <property type="match status" value="1"/>
</dbReference>
<dbReference type="SUPFAM" id="SSF50341">
    <property type="entry name" value="CheW-like"/>
    <property type="match status" value="1"/>
</dbReference>
<evidence type="ECO:0000256" key="2">
    <source>
        <dbReference type="ARBA" id="ARBA00012438"/>
    </source>
</evidence>
<protein>
    <recommendedName>
        <fullName evidence="2">histidine kinase</fullName>
        <ecNumber evidence="2">2.7.13.3</ecNumber>
    </recommendedName>
</protein>
<evidence type="ECO:0000259" key="10">
    <source>
        <dbReference type="PROSITE" id="PS50851"/>
    </source>
</evidence>